<reference evidence="1" key="1">
    <citation type="submission" date="2021-06" db="EMBL/GenBank/DDBJ databases">
        <authorList>
            <person name="Kallberg Y."/>
            <person name="Tangrot J."/>
            <person name="Rosling A."/>
        </authorList>
    </citation>
    <scope>NUCLEOTIDE SEQUENCE</scope>
    <source>
        <strain evidence="1">MA453B</strain>
    </source>
</reference>
<comment type="caution">
    <text evidence="1">The sequence shown here is derived from an EMBL/GenBank/DDBJ whole genome shotgun (WGS) entry which is preliminary data.</text>
</comment>
<evidence type="ECO:0000313" key="1">
    <source>
        <dbReference type="EMBL" id="CAG8810797.1"/>
    </source>
</evidence>
<protein>
    <submittedName>
        <fullName evidence="1">9788_t:CDS:1</fullName>
    </submittedName>
</protein>
<gene>
    <name evidence="1" type="ORF">DERYTH_LOCUS25355</name>
</gene>
<sequence>IDGLMNSNDKINSEVHISNLIKSDDENDLMLEDIKNKIKKHKQFIQHIHEEYEAGNIQHVKALLNRSKRIYTMMDDIQKAQ</sequence>
<evidence type="ECO:0000313" key="2">
    <source>
        <dbReference type="Proteomes" id="UP000789405"/>
    </source>
</evidence>
<name>A0A9N9K407_9GLOM</name>
<feature type="non-terminal residue" evidence="1">
    <location>
        <position position="1"/>
    </location>
</feature>
<feature type="non-terminal residue" evidence="1">
    <location>
        <position position="81"/>
    </location>
</feature>
<accession>A0A9N9K407</accession>
<keyword evidence="2" id="KW-1185">Reference proteome</keyword>
<proteinExistence type="predicted"/>
<dbReference type="Proteomes" id="UP000789405">
    <property type="component" value="Unassembled WGS sequence"/>
</dbReference>
<dbReference type="EMBL" id="CAJVPY010046781">
    <property type="protein sequence ID" value="CAG8810797.1"/>
    <property type="molecule type" value="Genomic_DNA"/>
</dbReference>
<dbReference type="AlphaFoldDB" id="A0A9N9K407"/>
<organism evidence="1 2">
    <name type="scientific">Dentiscutata erythropus</name>
    <dbReference type="NCBI Taxonomy" id="1348616"/>
    <lineage>
        <taxon>Eukaryota</taxon>
        <taxon>Fungi</taxon>
        <taxon>Fungi incertae sedis</taxon>
        <taxon>Mucoromycota</taxon>
        <taxon>Glomeromycotina</taxon>
        <taxon>Glomeromycetes</taxon>
        <taxon>Diversisporales</taxon>
        <taxon>Gigasporaceae</taxon>
        <taxon>Dentiscutata</taxon>
    </lineage>
</organism>